<dbReference type="AlphaFoldDB" id="A0A261ST91"/>
<evidence type="ECO:0000313" key="11">
    <source>
        <dbReference type="EMBL" id="OZI40192.1"/>
    </source>
</evidence>
<evidence type="ECO:0000256" key="10">
    <source>
        <dbReference type="SAM" id="Phobius"/>
    </source>
</evidence>
<dbReference type="RefSeq" id="WP_094824311.1">
    <property type="nucleotide sequence ID" value="NZ_NEVL01000001.1"/>
</dbReference>
<evidence type="ECO:0000256" key="8">
    <source>
        <dbReference type="ARBA" id="ARBA00023214"/>
    </source>
</evidence>
<evidence type="ECO:0000256" key="3">
    <source>
        <dbReference type="ARBA" id="ARBA00022692"/>
    </source>
</evidence>
<evidence type="ECO:0000256" key="6">
    <source>
        <dbReference type="ARBA" id="ARBA00023136"/>
    </source>
</evidence>
<organism evidence="11 12">
    <name type="scientific">Bordetella genomosp. 1</name>
    <dbReference type="NCBI Taxonomy" id="1395607"/>
    <lineage>
        <taxon>Bacteria</taxon>
        <taxon>Pseudomonadati</taxon>
        <taxon>Pseudomonadota</taxon>
        <taxon>Betaproteobacteria</taxon>
        <taxon>Burkholderiales</taxon>
        <taxon>Alcaligenaceae</taxon>
        <taxon>Bordetella</taxon>
    </lineage>
</organism>
<protein>
    <submittedName>
        <fullName evidence="11">Chloride channel protein</fullName>
    </submittedName>
</protein>
<feature type="transmembrane region" description="Helical" evidence="10">
    <location>
        <begin position="409"/>
        <end position="428"/>
    </location>
</feature>
<keyword evidence="3 10" id="KW-0812">Transmembrane</keyword>
<evidence type="ECO:0000256" key="5">
    <source>
        <dbReference type="ARBA" id="ARBA00023065"/>
    </source>
</evidence>
<name>A0A261ST91_9BORD</name>
<evidence type="ECO:0000256" key="4">
    <source>
        <dbReference type="ARBA" id="ARBA00022989"/>
    </source>
</evidence>
<evidence type="ECO:0000256" key="1">
    <source>
        <dbReference type="ARBA" id="ARBA00004141"/>
    </source>
</evidence>
<keyword evidence="9" id="KW-0407">Ion channel</keyword>
<feature type="transmembrane region" description="Helical" evidence="10">
    <location>
        <begin position="170"/>
        <end position="194"/>
    </location>
</feature>
<dbReference type="SUPFAM" id="SSF81340">
    <property type="entry name" value="Clc chloride channel"/>
    <property type="match status" value="1"/>
</dbReference>
<evidence type="ECO:0000256" key="9">
    <source>
        <dbReference type="ARBA" id="ARBA00023303"/>
    </source>
</evidence>
<keyword evidence="5" id="KW-0406">Ion transport</keyword>
<dbReference type="CDD" id="cd00400">
    <property type="entry name" value="Voltage_gated_ClC"/>
    <property type="match status" value="1"/>
</dbReference>
<keyword evidence="8" id="KW-0868">Chloride</keyword>
<feature type="transmembrane region" description="Helical" evidence="10">
    <location>
        <begin position="340"/>
        <end position="359"/>
    </location>
</feature>
<feature type="transmembrane region" description="Helical" evidence="10">
    <location>
        <begin position="277"/>
        <end position="296"/>
    </location>
</feature>
<gene>
    <name evidence="11" type="ORF">CEG14_00015</name>
</gene>
<dbReference type="Gene3D" id="1.10.3080.10">
    <property type="entry name" value="Clc chloride channel"/>
    <property type="match status" value="1"/>
</dbReference>
<evidence type="ECO:0000256" key="7">
    <source>
        <dbReference type="ARBA" id="ARBA00023173"/>
    </source>
</evidence>
<dbReference type="GO" id="GO:0034707">
    <property type="term" value="C:chloride channel complex"/>
    <property type="evidence" value="ECO:0007669"/>
    <property type="project" value="UniProtKB-KW"/>
</dbReference>
<dbReference type="NCBIfam" id="NF002505">
    <property type="entry name" value="PRK01862.1"/>
    <property type="match status" value="1"/>
</dbReference>
<dbReference type="GO" id="GO:0005254">
    <property type="term" value="F:chloride channel activity"/>
    <property type="evidence" value="ECO:0007669"/>
    <property type="project" value="UniProtKB-KW"/>
</dbReference>
<dbReference type="EMBL" id="NEVL01000001">
    <property type="protein sequence ID" value="OZI40192.1"/>
    <property type="molecule type" value="Genomic_DNA"/>
</dbReference>
<feature type="transmembrane region" description="Helical" evidence="10">
    <location>
        <begin position="379"/>
        <end position="402"/>
    </location>
</feature>
<dbReference type="InterPro" id="IPR001807">
    <property type="entry name" value="ClC"/>
</dbReference>
<comment type="subcellular location">
    <subcellularLocation>
        <location evidence="1">Membrane</location>
        <topology evidence="1">Multi-pass membrane protein</topology>
    </subcellularLocation>
</comment>
<dbReference type="OrthoDB" id="9767361at2"/>
<keyword evidence="7" id="KW-0869">Chloride channel</keyword>
<feature type="transmembrane region" description="Helical" evidence="10">
    <location>
        <begin position="244"/>
        <end position="265"/>
    </location>
</feature>
<dbReference type="InterPro" id="IPR014743">
    <property type="entry name" value="Cl-channel_core"/>
</dbReference>
<keyword evidence="6 10" id="KW-0472">Membrane</keyword>
<evidence type="ECO:0000256" key="2">
    <source>
        <dbReference type="ARBA" id="ARBA00022448"/>
    </source>
</evidence>
<dbReference type="Proteomes" id="UP000217005">
    <property type="component" value="Unassembled WGS sequence"/>
</dbReference>
<dbReference type="GO" id="GO:0005886">
    <property type="term" value="C:plasma membrane"/>
    <property type="evidence" value="ECO:0007669"/>
    <property type="project" value="TreeGrafter"/>
</dbReference>
<dbReference type="InterPro" id="IPR050368">
    <property type="entry name" value="ClC-type_chloride_channel"/>
</dbReference>
<dbReference type="Pfam" id="PF00654">
    <property type="entry name" value="Voltage_CLC"/>
    <property type="match status" value="1"/>
</dbReference>
<feature type="transmembrane region" description="Helical" evidence="10">
    <location>
        <begin position="21"/>
        <end position="46"/>
    </location>
</feature>
<dbReference type="PANTHER" id="PTHR43427:SF6">
    <property type="entry name" value="CHLORIDE CHANNEL PROTEIN CLC-E"/>
    <property type="match status" value="1"/>
</dbReference>
<sequence>MARFFRLRHFPWAVALRTRLLADHLPVTLVLAAVMGVLGALATVAFREVLALLQRWLSGDAEAHGLVSLARGLDAWERLLLPAAGGIVAGLILQWARRLPARGAGDYMEAIAIGRGVIGLRQTLARSLSSVFSISTGASIGREGPMVQLAAMLASLCGRLLVLPPRHLRLLVACGATAGITAAYNAPIAGALFISEIVYGAIASATLVPLVVSSVVANIVTRQILHYDAVFHMPAFDFVSGWEVIYYLVLGVLAGLLAPQFLRILDLSRALFARLPVPLWGRLALGGLVVGALSVFMPEVWGNGYSVVNGLLHQPVAWQLVAAILVMKILATAASAGSGAVGGVFTPTLFVGAALGYLYGSLLQALLPAGDVATVTSYAVVGMGAMLAATTYAPLMSILMIFEMTLSYEVMLPLMLACITGFVIAQQLRPASVYARSLASNARMREMLGDRRAPRATRSVTAGKTLR</sequence>
<keyword evidence="4 10" id="KW-1133">Transmembrane helix</keyword>
<reference evidence="11 12" key="1">
    <citation type="submission" date="2017-05" db="EMBL/GenBank/DDBJ databases">
        <title>Complete and WGS of Bordetella genogroups.</title>
        <authorList>
            <person name="Spilker T."/>
            <person name="LiPuma J."/>
        </authorList>
    </citation>
    <scope>NUCLEOTIDE SEQUENCE [LARGE SCALE GENOMIC DNA]</scope>
    <source>
        <strain evidence="11 12">AU17610</strain>
    </source>
</reference>
<dbReference type="PRINTS" id="PR00762">
    <property type="entry name" value="CLCHANNEL"/>
</dbReference>
<keyword evidence="2" id="KW-0813">Transport</keyword>
<comment type="caution">
    <text evidence="11">The sequence shown here is derived from an EMBL/GenBank/DDBJ whole genome shotgun (WGS) entry which is preliminary data.</text>
</comment>
<feature type="transmembrane region" description="Helical" evidence="10">
    <location>
        <begin position="316"/>
        <end position="333"/>
    </location>
</feature>
<dbReference type="PANTHER" id="PTHR43427">
    <property type="entry name" value="CHLORIDE CHANNEL PROTEIN CLC-E"/>
    <property type="match status" value="1"/>
</dbReference>
<feature type="transmembrane region" description="Helical" evidence="10">
    <location>
        <begin position="201"/>
        <end position="224"/>
    </location>
</feature>
<accession>A0A261ST91</accession>
<proteinExistence type="predicted"/>
<evidence type="ECO:0000313" key="12">
    <source>
        <dbReference type="Proteomes" id="UP000217005"/>
    </source>
</evidence>